<comment type="caution">
    <text evidence="1">The sequence shown here is derived from an EMBL/GenBank/DDBJ whole genome shotgun (WGS) entry which is preliminary data.</text>
</comment>
<sequence length="101" mass="11052">MPERIPRESREYLPVAVEGDQALTGLPVEMQVLPYGVRPGEDEWQQAAWDVDDDGQTIAKILIGPGTGFDFSGAPGTYIPWVRVTTDDEAPVIEGQPLDIT</sequence>
<gene>
    <name evidence="1" type="ORF">JOL79_11365</name>
</gene>
<proteinExistence type="predicted"/>
<dbReference type="EMBL" id="JAFCNB010000005">
    <property type="protein sequence ID" value="MBP2704412.1"/>
    <property type="molecule type" value="Genomic_DNA"/>
</dbReference>
<dbReference type="AlphaFoldDB" id="A0A941AIZ5"/>
<evidence type="ECO:0000313" key="1">
    <source>
        <dbReference type="EMBL" id="MBP2704412.1"/>
    </source>
</evidence>
<name>A0A941AIZ5_9ACTN</name>
<organism evidence="1 2">
    <name type="scientific">Microbispora oryzae</name>
    <dbReference type="NCBI Taxonomy" id="2806554"/>
    <lineage>
        <taxon>Bacteria</taxon>
        <taxon>Bacillati</taxon>
        <taxon>Actinomycetota</taxon>
        <taxon>Actinomycetes</taxon>
        <taxon>Streptosporangiales</taxon>
        <taxon>Streptosporangiaceae</taxon>
        <taxon>Microbispora</taxon>
    </lineage>
</organism>
<accession>A0A941AIZ5</accession>
<reference evidence="1" key="1">
    <citation type="submission" date="2021-02" db="EMBL/GenBank/DDBJ databases">
        <title>Draft genome sequence of Microbispora sp. RL4-1S isolated from rice leaves in Thailand.</title>
        <authorList>
            <person name="Muangham S."/>
            <person name="Duangmal K."/>
        </authorList>
    </citation>
    <scope>NUCLEOTIDE SEQUENCE</scope>
    <source>
        <strain evidence="1">RL4-1S</strain>
    </source>
</reference>
<dbReference type="RefSeq" id="WP_210155717.1">
    <property type="nucleotide sequence ID" value="NZ_JAFCNB010000005.1"/>
</dbReference>
<evidence type="ECO:0000313" key="2">
    <source>
        <dbReference type="Proteomes" id="UP000674234"/>
    </source>
</evidence>
<keyword evidence="2" id="KW-1185">Reference proteome</keyword>
<protein>
    <submittedName>
        <fullName evidence="1">Uncharacterized protein</fullName>
    </submittedName>
</protein>
<dbReference type="Proteomes" id="UP000674234">
    <property type="component" value="Unassembled WGS sequence"/>
</dbReference>